<proteinExistence type="predicted"/>
<protein>
    <submittedName>
        <fullName evidence="2">Uncharacterized protein</fullName>
    </submittedName>
</protein>
<reference evidence="2" key="1">
    <citation type="submission" date="2022-11" db="UniProtKB">
        <authorList>
            <consortium name="WormBaseParasite"/>
        </authorList>
    </citation>
    <scope>IDENTIFICATION</scope>
</reference>
<dbReference type="WBParaSite" id="PS1159_v2.g8184.t1">
    <property type="protein sequence ID" value="PS1159_v2.g8184.t1"/>
    <property type="gene ID" value="PS1159_v2.g8184"/>
</dbReference>
<dbReference type="Proteomes" id="UP000887580">
    <property type="component" value="Unplaced"/>
</dbReference>
<sequence length="195" mass="22896">MPMTLGILNLPSEIFHDGYNMTEYGFPIFYEYEKHLWLKVYLIIANGKKTKYNGGSYYYVYLFDEGKKCKSNKPQFGTRFGEMDTLSGGLYLNQRNASYAYFIYQSRNATCIFTIEFKDLFQGDYATKQVKKITPKQVNLIKKNEFQGNYATKQVKKITPKQVNLIKKTEVKDFYYPFFSIDPLLGMLLFYIIIS</sequence>
<name>A0AC35GSB0_9BILA</name>
<evidence type="ECO:0000313" key="2">
    <source>
        <dbReference type="WBParaSite" id="PS1159_v2.g8184.t1"/>
    </source>
</evidence>
<accession>A0AC35GSB0</accession>
<evidence type="ECO:0000313" key="1">
    <source>
        <dbReference type="Proteomes" id="UP000887580"/>
    </source>
</evidence>
<organism evidence="1 2">
    <name type="scientific">Panagrolaimus sp. PS1159</name>
    <dbReference type="NCBI Taxonomy" id="55785"/>
    <lineage>
        <taxon>Eukaryota</taxon>
        <taxon>Metazoa</taxon>
        <taxon>Ecdysozoa</taxon>
        <taxon>Nematoda</taxon>
        <taxon>Chromadorea</taxon>
        <taxon>Rhabditida</taxon>
        <taxon>Tylenchina</taxon>
        <taxon>Panagrolaimomorpha</taxon>
        <taxon>Panagrolaimoidea</taxon>
        <taxon>Panagrolaimidae</taxon>
        <taxon>Panagrolaimus</taxon>
    </lineage>
</organism>